<dbReference type="GO" id="GO:0000166">
    <property type="term" value="F:nucleotide binding"/>
    <property type="evidence" value="ECO:0007669"/>
    <property type="project" value="UniProtKB-KW"/>
</dbReference>
<reference evidence="3" key="1">
    <citation type="journal article" date="2023" name="IScience">
        <title>Live-bearing cockroach genome reveals convergent evolutionary mechanisms linked to viviparity in insects and beyond.</title>
        <authorList>
            <person name="Fouks B."/>
            <person name="Harrison M.C."/>
            <person name="Mikhailova A.A."/>
            <person name="Marchal E."/>
            <person name="English S."/>
            <person name="Carruthers M."/>
            <person name="Jennings E.C."/>
            <person name="Chiamaka E.L."/>
            <person name="Frigard R.A."/>
            <person name="Pippel M."/>
            <person name="Attardo G.M."/>
            <person name="Benoit J.B."/>
            <person name="Bornberg-Bauer E."/>
            <person name="Tobe S.S."/>
        </authorList>
    </citation>
    <scope>NUCLEOTIDE SEQUENCE</scope>
    <source>
        <strain evidence="3">Stay&amp;Tobe</strain>
    </source>
</reference>
<evidence type="ECO:0000256" key="1">
    <source>
        <dbReference type="ARBA" id="ARBA00022741"/>
    </source>
</evidence>
<keyword evidence="2" id="KW-0456">Lyase</keyword>
<dbReference type="GO" id="GO:0007189">
    <property type="term" value="P:adenylate cyclase-activating G protein-coupled receptor signaling pathway"/>
    <property type="evidence" value="ECO:0007669"/>
    <property type="project" value="TreeGrafter"/>
</dbReference>
<dbReference type="PANTHER" id="PTHR45627:SF30">
    <property type="entry name" value="ADENYLATE CYCLASE TYPE 3"/>
    <property type="match status" value="1"/>
</dbReference>
<dbReference type="AlphaFoldDB" id="A0AAD8A3Q5"/>
<dbReference type="GO" id="GO:0004016">
    <property type="term" value="F:adenylate cyclase activity"/>
    <property type="evidence" value="ECO:0007669"/>
    <property type="project" value="TreeGrafter"/>
</dbReference>
<name>A0AAD8A3Q5_DIPPU</name>
<dbReference type="GO" id="GO:0005886">
    <property type="term" value="C:plasma membrane"/>
    <property type="evidence" value="ECO:0007669"/>
    <property type="project" value="TreeGrafter"/>
</dbReference>
<dbReference type="GO" id="GO:0006171">
    <property type="term" value="P:cAMP biosynthetic process"/>
    <property type="evidence" value="ECO:0007669"/>
    <property type="project" value="TreeGrafter"/>
</dbReference>
<accession>A0AAD8A3Q5</accession>
<evidence type="ECO:0000313" key="3">
    <source>
        <dbReference type="EMBL" id="KAJ9591894.1"/>
    </source>
</evidence>
<keyword evidence="1" id="KW-0547">Nucleotide-binding</keyword>
<feature type="non-terminal residue" evidence="3">
    <location>
        <position position="100"/>
    </location>
</feature>
<evidence type="ECO:0000256" key="2">
    <source>
        <dbReference type="ARBA" id="ARBA00023239"/>
    </source>
</evidence>
<dbReference type="PANTHER" id="PTHR45627">
    <property type="entry name" value="ADENYLATE CYCLASE TYPE 1"/>
    <property type="match status" value="1"/>
</dbReference>
<comment type="caution">
    <text evidence="3">The sequence shown here is derived from an EMBL/GenBank/DDBJ whole genome shotgun (WGS) entry which is preliminary data.</text>
</comment>
<protein>
    <submittedName>
        <fullName evidence="3">Uncharacterized protein</fullName>
    </submittedName>
</protein>
<keyword evidence="4" id="KW-1185">Reference proteome</keyword>
<dbReference type="Proteomes" id="UP001233999">
    <property type="component" value="Unassembled WGS sequence"/>
</dbReference>
<feature type="non-terminal residue" evidence="3">
    <location>
        <position position="1"/>
    </location>
</feature>
<evidence type="ECO:0000313" key="4">
    <source>
        <dbReference type="Proteomes" id="UP001233999"/>
    </source>
</evidence>
<dbReference type="EMBL" id="JASPKZ010003853">
    <property type="protein sequence ID" value="KAJ9591894.1"/>
    <property type="molecule type" value="Genomic_DNA"/>
</dbReference>
<gene>
    <name evidence="3" type="ORF">L9F63_001569</name>
</gene>
<organism evidence="3 4">
    <name type="scientific">Diploptera punctata</name>
    <name type="common">Pacific beetle cockroach</name>
    <dbReference type="NCBI Taxonomy" id="6984"/>
    <lineage>
        <taxon>Eukaryota</taxon>
        <taxon>Metazoa</taxon>
        <taxon>Ecdysozoa</taxon>
        <taxon>Arthropoda</taxon>
        <taxon>Hexapoda</taxon>
        <taxon>Insecta</taxon>
        <taxon>Pterygota</taxon>
        <taxon>Neoptera</taxon>
        <taxon>Polyneoptera</taxon>
        <taxon>Dictyoptera</taxon>
        <taxon>Blattodea</taxon>
        <taxon>Blaberoidea</taxon>
        <taxon>Blaberidae</taxon>
        <taxon>Diplopterinae</taxon>
        <taxon>Diploptera</taxon>
    </lineage>
</organism>
<sequence length="100" mass="11470">AFFSRDEIHGNVCPLCFVTYKLELLFLPCQLIVKPNLITHVQLANCERLLLSVLPEHVAVKMRQDWGSAKDSQFKKIYMSRHENVRILPFATACFCATDS</sequence>
<reference evidence="3" key="2">
    <citation type="submission" date="2023-05" db="EMBL/GenBank/DDBJ databases">
        <authorList>
            <person name="Fouks B."/>
        </authorList>
    </citation>
    <scope>NUCLEOTIDE SEQUENCE</scope>
    <source>
        <strain evidence="3">Stay&amp;Tobe</strain>
        <tissue evidence="3">Testes</tissue>
    </source>
</reference>
<proteinExistence type="predicted"/>